<dbReference type="EMBL" id="KI669513">
    <property type="protein sequence ID" value="OCF31135.1"/>
    <property type="molecule type" value="Genomic_DNA"/>
</dbReference>
<feature type="chain" id="PRO_5008627084" evidence="1">
    <location>
        <begin position="23"/>
        <end position="193"/>
    </location>
</feature>
<reference evidence="3" key="2">
    <citation type="submission" date="2013-12" db="EMBL/GenBank/DDBJ databases">
        <title>Evolution of pathogenesis and genome organization in the Tremellales.</title>
        <authorList>
            <person name="Cuomo C."/>
            <person name="Litvintseva A."/>
            <person name="Heitman J."/>
            <person name="Chen Y."/>
            <person name="Sun S."/>
            <person name="Springer D."/>
            <person name="Dromer F."/>
            <person name="Young S."/>
            <person name="Zeng Q."/>
            <person name="Chapman S."/>
            <person name="Gujja S."/>
            <person name="Saif S."/>
            <person name="Birren B."/>
        </authorList>
    </citation>
    <scope>NUCLEOTIDE SEQUENCE [LARGE SCALE GENOMIC DNA]</scope>
    <source>
        <strain evidence="3">BCC8398</strain>
    </source>
</reference>
<proteinExistence type="predicted"/>
<keyword evidence="1" id="KW-0732">Signal</keyword>
<evidence type="ECO:0000313" key="3">
    <source>
        <dbReference type="Proteomes" id="UP000092666"/>
    </source>
</evidence>
<sequence length="193" mass="19917">MRATATFTLLTALLVSSSGALAAPSPVPVKSDSIDKKVASYETPKKFHQDCDVHNVQCKAMNEDVYGSANYGEGAVGKQAGHVAHTGSEVAAIEGQSDLSKTLATNGPVIQNDLQGRDHGHSEYNEALKETSHDAYPVGLLSGAGDFVEKQGVAAEAAGKGVNAVGKEGNKQAKTASKGEKGHSNEVINAITS</sequence>
<reference evidence="2 3" key="1">
    <citation type="submission" date="2013-07" db="EMBL/GenBank/DDBJ databases">
        <title>The Genome Sequence of Cryptococcus heveanensis BCC8398.</title>
        <authorList>
            <consortium name="The Broad Institute Genome Sequencing Platform"/>
            <person name="Cuomo C."/>
            <person name="Litvintseva A."/>
            <person name="Chen Y."/>
            <person name="Heitman J."/>
            <person name="Sun S."/>
            <person name="Springer D."/>
            <person name="Dromer F."/>
            <person name="Young S.K."/>
            <person name="Zeng Q."/>
            <person name="Gargeya S."/>
            <person name="Fitzgerald M."/>
            <person name="Abouelleil A."/>
            <person name="Alvarado L."/>
            <person name="Berlin A.M."/>
            <person name="Chapman S.B."/>
            <person name="Dewar J."/>
            <person name="Goldberg J."/>
            <person name="Griggs A."/>
            <person name="Gujja S."/>
            <person name="Hansen M."/>
            <person name="Howarth C."/>
            <person name="Imamovic A."/>
            <person name="Larimer J."/>
            <person name="McCowan C."/>
            <person name="Murphy C."/>
            <person name="Pearson M."/>
            <person name="Priest M."/>
            <person name="Roberts A."/>
            <person name="Saif S."/>
            <person name="Shea T."/>
            <person name="Sykes S."/>
            <person name="Wortman J."/>
            <person name="Nusbaum C."/>
            <person name="Birren B."/>
        </authorList>
    </citation>
    <scope>NUCLEOTIDE SEQUENCE [LARGE SCALE GENOMIC DNA]</scope>
    <source>
        <strain evidence="2 3">BCC8398</strain>
    </source>
</reference>
<organism evidence="2 3">
    <name type="scientific">Kwoniella heveanensis BCC8398</name>
    <dbReference type="NCBI Taxonomy" id="1296120"/>
    <lineage>
        <taxon>Eukaryota</taxon>
        <taxon>Fungi</taxon>
        <taxon>Dikarya</taxon>
        <taxon>Basidiomycota</taxon>
        <taxon>Agaricomycotina</taxon>
        <taxon>Tremellomycetes</taxon>
        <taxon>Tremellales</taxon>
        <taxon>Cryptococcaceae</taxon>
        <taxon>Kwoniella</taxon>
    </lineage>
</organism>
<accession>A0A1B9GJL9</accession>
<evidence type="ECO:0000256" key="1">
    <source>
        <dbReference type="SAM" id="SignalP"/>
    </source>
</evidence>
<dbReference type="AlphaFoldDB" id="A0A1B9GJL9"/>
<keyword evidence="3" id="KW-1185">Reference proteome</keyword>
<dbReference type="Proteomes" id="UP000092666">
    <property type="component" value="Unassembled WGS sequence"/>
</dbReference>
<protein>
    <submittedName>
        <fullName evidence="2">Uncharacterized protein</fullName>
    </submittedName>
</protein>
<name>A0A1B9GJL9_9TREE</name>
<feature type="signal peptide" evidence="1">
    <location>
        <begin position="1"/>
        <end position="22"/>
    </location>
</feature>
<gene>
    <name evidence="2" type="ORF">I316_07267</name>
</gene>
<evidence type="ECO:0000313" key="2">
    <source>
        <dbReference type="EMBL" id="OCF31135.1"/>
    </source>
</evidence>
<dbReference type="OrthoDB" id="2561459at2759"/>